<evidence type="ECO:0000313" key="1">
    <source>
        <dbReference type="EMBL" id="JAP08297.1"/>
    </source>
</evidence>
<name>A0A0V0GKM8_SOLCH</name>
<accession>A0A0V0GKM8</accession>
<reference evidence="1" key="1">
    <citation type="submission" date="2015-12" db="EMBL/GenBank/DDBJ databases">
        <title>Gene expression during late stages of embryo sac development: a critical building block for successful pollen-pistil interactions.</title>
        <authorList>
            <person name="Liu Y."/>
            <person name="Joly V."/>
            <person name="Sabar M."/>
            <person name="Matton D.P."/>
        </authorList>
    </citation>
    <scope>NUCLEOTIDE SEQUENCE</scope>
</reference>
<sequence length="67" mass="8082">MQVNSPLIWVNKVTILSYRIFNDNPIICDQFTKAFFYPREPLLEQERKPNISFFNCPRKPRCPFLFV</sequence>
<dbReference type="AlphaFoldDB" id="A0A0V0GKM8"/>
<organism evidence="1">
    <name type="scientific">Solanum chacoense</name>
    <name type="common">Chaco potato</name>
    <dbReference type="NCBI Taxonomy" id="4108"/>
    <lineage>
        <taxon>Eukaryota</taxon>
        <taxon>Viridiplantae</taxon>
        <taxon>Streptophyta</taxon>
        <taxon>Embryophyta</taxon>
        <taxon>Tracheophyta</taxon>
        <taxon>Spermatophyta</taxon>
        <taxon>Magnoliopsida</taxon>
        <taxon>eudicotyledons</taxon>
        <taxon>Gunneridae</taxon>
        <taxon>Pentapetalae</taxon>
        <taxon>asterids</taxon>
        <taxon>lamiids</taxon>
        <taxon>Solanales</taxon>
        <taxon>Solanaceae</taxon>
        <taxon>Solanoideae</taxon>
        <taxon>Solaneae</taxon>
        <taxon>Solanum</taxon>
    </lineage>
</organism>
<feature type="non-terminal residue" evidence="1">
    <location>
        <position position="67"/>
    </location>
</feature>
<dbReference type="EMBL" id="GEDG01037161">
    <property type="protein sequence ID" value="JAP08297.1"/>
    <property type="molecule type" value="Transcribed_RNA"/>
</dbReference>
<protein>
    <submittedName>
        <fullName evidence="1">Putative ovule protein</fullName>
    </submittedName>
</protein>
<proteinExistence type="predicted"/>